<dbReference type="FunFam" id="3.10.20.370:FF:000001">
    <property type="entry name" value="Retrovirus-related Pol polyprotein from transposon 17.6-like protein"/>
    <property type="match status" value="1"/>
</dbReference>
<protein>
    <recommendedName>
        <fullName evidence="7">Reverse transcriptase RNase H-like domain-containing protein</fullName>
    </recommendedName>
</protein>
<dbReference type="GO" id="GO:0016787">
    <property type="term" value="F:hydrolase activity"/>
    <property type="evidence" value="ECO:0007669"/>
    <property type="project" value="UniProtKB-KW"/>
</dbReference>
<keyword evidence="3" id="KW-0540">Nuclease</keyword>
<name>A0AAE1FBF9_PETCI</name>
<proteinExistence type="predicted"/>
<evidence type="ECO:0000256" key="5">
    <source>
        <dbReference type="ARBA" id="ARBA00022801"/>
    </source>
</evidence>
<dbReference type="GO" id="GO:0004519">
    <property type="term" value="F:endonuclease activity"/>
    <property type="evidence" value="ECO:0007669"/>
    <property type="project" value="UniProtKB-KW"/>
</dbReference>
<evidence type="ECO:0000259" key="7">
    <source>
        <dbReference type="Pfam" id="PF17917"/>
    </source>
</evidence>
<evidence type="ECO:0000313" key="9">
    <source>
        <dbReference type="Proteomes" id="UP001286313"/>
    </source>
</evidence>
<keyword evidence="5" id="KW-0378">Hydrolase</keyword>
<evidence type="ECO:0000256" key="6">
    <source>
        <dbReference type="ARBA" id="ARBA00022918"/>
    </source>
</evidence>
<evidence type="ECO:0000256" key="2">
    <source>
        <dbReference type="ARBA" id="ARBA00022695"/>
    </source>
</evidence>
<dbReference type="GO" id="GO:0003964">
    <property type="term" value="F:RNA-directed DNA polymerase activity"/>
    <property type="evidence" value="ECO:0007669"/>
    <property type="project" value="UniProtKB-KW"/>
</dbReference>
<organism evidence="8 9">
    <name type="scientific">Petrolisthes cinctipes</name>
    <name type="common">Flat porcelain crab</name>
    <dbReference type="NCBI Taxonomy" id="88211"/>
    <lineage>
        <taxon>Eukaryota</taxon>
        <taxon>Metazoa</taxon>
        <taxon>Ecdysozoa</taxon>
        <taxon>Arthropoda</taxon>
        <taxon>Crustacea</taxon>
        <taxon>Multicrustacea</taxon>
        <taxon>Malacostraca</taxon>
        <taxon>Eumalacostraca</taxon>
        <taxon>Eucarida</taxon>
        <taxon>Decapoda</taxon>
        <taxon>Pleocyemata</taxon>
        <taxon>Anomura</taxon>
        <taxon>Galatheoidea</taxon>
        <taxon>Porcellanidae</taxon>
        <taxon>Petrolisthes</taxon>
    </lineage>
</organism>
<dbReference type="SUPFAM" id="SSF56672">
    <property type="entry name" value="DNA/RNA polymerases"/>
    <property type="match status" value="1"/>
</dbReference>
<dbReference type="Gene3D" id="3.10.10.10">
    <property type="entry name" value="HIV Type 1 Reverse Transcriptase, subunit A, domain 1"/>
    <property type="match status" value="1"/>
</dbReference>
<accession>A0AAE1FBF9</accession>
<keyword evidence="9" id="KW-1185">Reference proteome</keyword>
<dbReference type="Proteomes" id="UP001286313">
    <property type="component" value="Unassembled WGS sequence"/>
</dbReference>
<evidence type="ECO:0000313" key="8">
    <source>
        <dbReference type="EMBL" id="KAK3870897.1"/>
    </source>
</evidence>
<dbReference type="InterPro" id="IPR041373">
    <property type="entry name" value="RT_RNaseH"/>
</dbReference>
<dbReference type="AlphaFoldDB" id="A0AAE1FBF9"/>
<dbReference type="EMBL" id="JAWQEG010002593">
    <property type="protein sequence ID" value="KAK3870897.1"/>
    <property type="molecule type" value="Genomic_DNA"/>
</dbReference>
<evidence type="ECO:0000256" key="4">
    <source>
        <dbReference type="ARBA" id="ARBA00022759"/>
    </source>
</evidence>
<gene>
    <name evidence="8" type="ORF">Pcinc_023923</name>
</gene>
<comment type="caution">
    <text evidence="8">The sequence shown here is derived from an EMBL/GenBank/DDBJ whole genome shotgun (WGS) entry which is preliminary data.</text>
</comment>
<keyword evidence="1" id="KW-0808">Transferase</keyword>
<dbReference type="InterPro" id="IPR043502">
    <property type="entry name" value="DNA/RNA_pol_sf"/>
</dbReference>
<keyword evidence="4" id="KW-0255">Endonuclease</keyword>
<feature type="domain" description="Reverse transcriptase RNase H-like" evidence="7">
    <location>
        <begin position="38"/>
        <end position="130"/>
    </location>
</feature>
<dbReference type="Pfam" id="PF17917">
    <property type="entry name" value="RT_RNaseH"/>
    <property type="match status" value="1"/>
</dbReference>
<dbReference type="Gene3D" id="3.10.20.370">
    <property type="match status" value="1"/>
</dbReference>
<reference evidence="8" key="1">
    <citation type="submission" date="2023-10" db="EMBL/GenBank/DDBJ databases">
        <title>Genome assemblies of two species of porcelain crab, Petrolisthes cinctipes and Petrolisthes manimaculis (Anomura: Porcellanidae).</title>
        <authorList>
            <person name="Angst P."/>
        </authorList>
    </citation>
    <scope>NUCLEOTIDE SEQUENCE</scope>
    <source>
        <strain evidence="8">PB745_01</strain>
        <tissue evidence="8">Gill</tissue>
    </source>
</reference>
<sequence>MTEVKAHIKGLLEQGVIEESVSPYAAPVVLRKVLKSADYGKPFVVETDASFDSLGAVLSQEYEGNLHPVAFGSRGLRRSERNMSNYSSRKLELIVLKWAVTEQFKLYQAGGKFVVLTDNNPLVHLQKAKLGAVESRFNFEVKYRPGKENANADGLSRRPKIQEEEGEILTEMWDEMPKDPPERGVAVVKVRDHVQLKEMRGAKGMSSVG</sequence>
<evidence type="ECO:0000256" key="3">
    <source>
        <dbReference type="ARBA" id="ARBA00022722"/>
    </source>
</evidence>
<dbReference type="PANTHER" id="PTHR34072:SF49">
    <property type="entry name" value="RIBONUCLEASE H"/>
    <property type="match status" value="1"/>
</dbReference>
<evidence type="ECO:0000256" key="1">
    <source>
        <dbReference type="ARBA" id="ARBA00022679"/>
    </source>
</evidence>
<dbReference type="PANTHER" id="PTHR34072">
    <property type="entry name" value="ENZYMATIC POLYPROTEIN-RELATED"/>
    <property type="match status" value="1"/>
</dbReference>
<dbReference type="CDD" id="cd09274">
    <property type="entry name" value="RNase_HI_RT_Ty3"/>
    <property type="match status" value="1"/>
</dbReference>
<keyword evidence="2" id="KW-0548">Nucleotidyltransferase</keyword>
<keyword evidence="6" id="KW-0695">RNA-directed DNA polymerase</keyword>